<dbReference type="EMBL" id="CM041546">
    <property type="protein sequence ID" value="KAI3361062.1"/>
    <property type="molecule type" value="Genomic_DNA"/>
</dbReference>
<accession>A0ACB8VZB1</accession>
<sequence length="964" mass="107899">VMALHRLSFRLRQTVTHVRSLHTSASGQQQEAVAVDSDPERFSVFRTQENDPACQSEKHMGQYYTVPSAHVRTLFPHGLPWRFQQQAKTFNEACVMVRQPALEVISCLKQADTSKPAVRYLFYGLKGSGKTMSLCHTVHYCYTQGWLVLHIPDAHLWVKNCKELLPSSFNSSRYDQPLQATEWLRNFRITNEHFLSKIKTKQRYVWTKREFTEEGSLLGELVDQGITRVKSSSDVVGAVMKELRLQSGQPESSFRLAVAVDGVNALWGRSTIKKENKSAVDPEELTLVYNLRKLMKNDWTGGAIITTLSQTGSLYTSKSAYLPQELLGERGFDSMDPFIPVSVPNYSEKEFESCYLYYMDRHWLQHPQSKSNRGWKERTCLFEQQKSIDVGKTLCLPLNGPKTKGSGRNDSLDKVEVTVECEISEATCRTCQSFYRDPSEMKMVLLLPSSVLLALGFLSAEVALSTGSSECVARDFSHGSVVCECNSTYCDSVGSATLPPLGQYSSHLSSMAGSRLEAGQGLVQGNSTGAGLRLTVVPYQKYQRIRGFGGAMTDAAAMNILSLSVGAQDQLLRQYFSPEGIGYSVVRVPMASCDFSTRLYTYADTPGDYNLDNFTLAPEDVNMKIPLLQRAQALSPRPLALLASAWSAPAWMKTNGALTGKGSLKGQPGGKEHKTWAQYYIRFLEEYAKYNLTFWALTTGNEPSAGRMTNYSFQALGFTPEEQRDWVALDLGPALHASSHPHTHILILDDSRLLLPYWAKVVLNDVHAGRYIHGVAVHWYMDSLVPAEISIGTTHHLYPEYYLFGTEACAGWNPVDRGVKLGSWDRAEQYAHDIIEDLNHYVVGWTDWNLALDQTGGPNWVKNFVDSPVIVDAQHDVFYKQPTFYSMAHFSKFLWEGSQRVGVSTSQETGLEYSAFIRPDGSVVLIVLNRSPSEIQFEVWDPAVGYIPSTAPAHSLLTLAWNTR</sequence>
<evidence type="ECO:0000313" key="2">
    <source>
        <dbReference type="Proteomes" id="UP000831701"/>
    </source>
</evidence>
<proteinExistence type="predicted"/>
<protein>
    <submittedName>
        <fullName evidence="1">Uncharacterized protein</fullName>
    </submittedName>
</protein>
<evidence type="ECO:0000313" key="1">
    <source>
        <dbReference type="EMBL" id="KAI3361062.1"/>
    </source>
</evidence>
<dbReference type="Proteomes" id="UP000831701">
    <property type="component" value="Chromosome 16"/>
</dbReference>
<comment type="caution">
    <text evidence="1">The sequence shown here is derived from an EMBL/GenBank/DDBJ whole genome shotgun (WGS) entry which is preliminary data.</text>
</comment>
<organism evidence="1 2">
    <name type="scientific">Scortum barcoo</name>
    <name type="common">barcoo grunter</name>
    <dbReference type="NCBI Taxonomy" id="214431"/>
    <lineage>
        <taxon>Eukaryota</taxon>
        <taxon>Metazoa</taxon>
        <taxon>Chordata</taxon>
        <taxon>Craniata</taxon>
        <taxon>Vertebrata</taxon>
        <taxon>Euteleostomi</taxon>
        <taxon>Actinopterygii</taxon>
        <taxon>Neopterygii</taxon>
        <taxon>Teleostei</taxon>
        <taxon>Neoteleostei</taxon>
        <taxon>Acanthomorphata</taxon>
        <taxon>Eupercaria</taxon>
        <taxon>Centrarchiformes</taxon>
        <taxon>Terapontoidei</taxon>
        <taxon>Terapontidae</taxon>
        <taxon>Scortum</taxon>
    </lineage>
</organism>
<name>A0ACB8VZB1_9TELE</name>
<keyword evidence="2" id="KW-1185">Reference proteome</keyword>
<gene>
    <name evidence="1" type="ORF">L3Q82_013265</name>
</gene>
<reference evidence="1" key="1">
    <citation type="submission" date="2022-04" db="EMBL/GenBank/DDBJ databases">
        <title>Jade perch genome.</title>
        <authorList>
            <person name="Chao B."/>
        </authorList>
    </citation>
    <scope>NUCLEOTIDE SEQUENCE</scope>
    <source>
        <strain evidence="1">CB-2022</strain>
    </source>
</reference>
<feature type="non-terminal residue" evidence="1">
    <location>
        <position position="1"/>
    </location>
</feature>